<evidence type="ECO:0000313" key="2">
    <source>
        <dbReference type="Proteomes" id="UP000037953"/>
    </source>
</evidence>
<gene>
    <name evidence="1" type="ORF">AOB46_14500</name>
</gene>
<sequence>MNNPEYVRELFQKEGYYAEFKQFNNDAERILFCGIKDHTFIIKPGREFYLKISEGRYNIQYSEAQLGLEKDFTDLEALIKFVQQLFPIEK</sequence>
<reference evidence="2" key="2">
    <citation type="submission" date="2015-09" db="EMBL/GenBank/DDBJ databases">
        <title>Draft genome sequence of a multidrug-resistant Chryseobacterium indologenes isolate from Malaysia.</title>
        <authorList>
            <person name="Yu C.Y."/>
            <person name="Ang G.Y."/>
            <person name="Chan K.-G."/>
        </authorList>
    </citation>
    <scope>NUCLEOTIDE SEQUENCE [LARGE SCALE GENOMIC DNA]</scope>
    <source>
        <strain evidence="2">CI_885</strain>
    </source>
</reference>
<reference evidence="1 2" key="1">
    <citation type="journal article" date="2015" name="Genom Data">
        <title>Draft genome sequence of a multidrug-resistant Chryseobacterium indologenes isolate from Malaysia.</title>
        <authorList>
            <person name="Yu C.Y."/>
            <person name="Ang G.Y."/>
            <person name="Cheng H.J."/>
            <person name="Cheong Y.M."/>
            <person name="Yin W.F."/>
            <person name="Chan K.G."/>
        </authorList>
    </citation>
    <scope>NUCLEOTIDE SEQUENCE [LARGE SCALE GENOMIC DNA]</scope>
    <source>
        <strain evidence="1 2">CI_885</strain>
    </source>
</reference>
<evidence type="ECO:0000313" key="1">
    <source>
        <dbReference type="EMBL" id="KPE50583.1"/>
    </source>
</evidence>
<dbReference type="PATRIC" id="fig|253.9.peg.4782"/>
<proteinExistence type="predicted"/>
<accession>A0A0N0IVJ3</accession>
<dbReference type="EMBL" id="LJOD01000009">
    <property type="protein sequence ID" value="KPE50583.1"/>
    <property type="molecule type" value="Genomic_DNA"/>
</dbReference>
<name>A0A0N0IVJ3_CHRID</name>
<protein>
    <submittedName>
        <fullName evidence="1">Uncharacterized protein</fullName>
    </submittedName>
</protein>
<organism evidence="1 2">
    <name type="scientific">Chryseobacterium indologenes</name>
    <name type="common">Flavobacterium indologenes</name>
    <dbReference type="NCBI Taxonomy" id="253"/>
    <lineage>
        <taxon>Bacteria</taxon>
        <taxon>Pseudomonadati</taxon>
        <taxon>Bacteroidota</taxon>
        <taxon>Flavobacteriia</taxon>
        <taxon>Flavobacteriales</taxon>
        <taxon>Weeksellaceae</taxon>
        <taxon>Chryseobacterium group</taxon>
        <taxon>Chryseobacterium</taxon>
    </lineage>
</organism>
<comment type="caution">
    <text evidence="1">The sequence shown here is derived from an EMBL/GenBank/DDBJ whole genome shotgun (WGS) entry which is preliminary data.</text>
</comment>
<dbReference type="Proteomes" id="UP000037953">
    <property type="component" value="Unassembled WGS sequence"/>
</dbReference>
<dbReference type="AlphaFoldDB" id="A0A0N0IVJ3"/>